<dbReference type="STRING" id="555875.SAMN04488124_1746"/>
<proteinExistence type="predicted"/>
<dbReference type="Proteomes" id="UP000243250">
    <property type="component" value="Unassembled WGS sequence"/>
</dbReference>
<evidence type="ECO:0000313" key="1">
    <source>
        <dbReference type="EMBL" id="SFR47562.1"/>
    </source>
</evidence>
<dbReference type="EMBL" id="FOYS01000002">
    <property type="protein sequence ID" value="SFR47562.1"/>
    <property type="molecule type" value="Genomic_DNA"/>
</dbReference>
<protein>
    <submittedName>
        <fullName evidence="1">NAD+ kinase</fullName>
    </submittedName>
</protein>
<reference evidence="2" key="1">
    <citation type="submission" date="2016-10" db="EMBL/GenBank/DDBJ databases">
        <authorList>
            <person name="Varghese N."/>
            <person name="Submissions S."/>
        </authorList>
    </citation>
    <scope>NUCLEOTIDE SEQUENCE [LARGE SCALE GENOMIC DNA]</scope>
    <source>
        <strain evidence="2">CGMCC 1.8711</strain>
    </source>
</reference>
<dbReference type="InterPro" id="IPR016064">
    <property type="entry name" value="NAD/diacylglycerol_kinase_sf"/>
</dbReference>
<dbReference type="OrthoDB" id="170401at2157"/>
<dbReference type="SUPFAM" id="SSF111331">
    <property type="entry name" value="NAD kinase/diacylglycerol kinase-like"/>
    <property type="match status" value="1"/>
</dbReference>
<dbReference type="RefSeq" id="WP_089879298.1">
    <property type="nucleotide sequence ID" value="NZ_FOYS01000002.1"/>
</dbReference>
<dbReference type="GO" id="GO:0019674">
    <property type="term" value="P:NAD+ metabolic process"/>
    <property type="evidence" value="ECO:0007669"/>
    <property type="project" value="InterPro"/>
</dbReference>
<dbReference type="Gene3D" id="2.60.200.30">
    <property type="entry name" value="Probable inorganic polyphosphate/atp-NAD kinase, domain 2"/>
    <property type="match status" value="1"/>
</dbReference>
<dbReference type="AlphaFoldDB" id="A0A1I6GZE5"/>
<accession>A0A1I6GZE5</accession>
<keyword evidence="1" id="KW-0808">Transferase</keyword>
<dbReference type="InterPro" id="IPR017437">
    <property type="entry name" value="ATP-NAD_kinase_PpnK-typ_C"/>
</dbReference>
<keyword evidence="2" id="KW-1185">Reference proteome</keyword>
<dbReference type="Gene3D" id="3.40.50.10330">
    <property type="entry name" value="Probable inorganic polyphosphate/atp-NAD kinase, domain 1"/>
    <property type="match status" value="1"/>
</dbReference>
<keyword evidence="1" id="KW-0418">Kinase</keyword>
<dbReference type="PANTHER" id="PTHR20275">
    <property type="entry name" value="NAD KINASE"/>
    <property type="match status" value="1"/>
</dbReference>
<organism evidence="1 2">
    <name type="scientific">Halogeometricum limi</name>
    <dbReference type="NCBI Taxonomy" id="555875"/>
    <lineage>
        <taxon>Archaea</taxon>
        <taxon>Methanobacteriati</taxon>
        <taxon>Methanobacteriota</taxon>
        <taxon>Stenosarchaea group</taxon>
        <taxon>Halobacteria</taxon>
        <taxon>Halobacteriales</taxon>
        <taxon>Haloferacaceae</taxon>
        <taxon>Halogeometricum</taxon>
    </lineage>
</organism>
<dbReference type="Pfam" id="PF20143">
    <property type="entry name" value="NAD_kinase_C"/>
    <property type="match status" value="1"/>
</dbReference>
<dbReference type="InterPro" id="IPR017438">
    <property type="entry name" value="ATP-NAD_kinase_N"/>
</dbReference>
<sequence length="240" mass="23935">MSDDAPAVAVRGDDAGGVAESVVTAGGVVADALTDADAVFAVGEDALFSFAEASSPAPILPVGCSVGHDSIAPVAVGEAVRALATGDTRTVSHPVLTVSVGGEPVGNALADVTLMTEEPARISEYAVATPTERVGSFRADGVVVATPLGSTGYARAVGGSVLAPGTGVVAVPISPYTTLSNSWVLGLPVTLSVERDEAAVSLVLDDEVRRTVPADAPVELAVGGSRSFLRIRGDEGESTL</sequence>
<evidence type="ECO:0000313" key="2">
    <source>
        <dbReference type="Proteomes" id="UP000243250"/>
    </source>
</evidence>
<gene>
    <name evidence="1" type="ORF">SAMN04488124_1746</name>
</gene>
<name>A0A1I6GZE5_9EURY</name>
<dbReference type="GO" id="GO:0006741">
    <property type="term" value="P:NADP+ biosynthetic process"/>
    <property type="evidence" value="ECO:0007669"/>
    <property type="project" value="TreeGrafter"/>
</dbReference>
<dbReference type="GO" id="GO:0003951">
    <property type="term" value="F:NAD+ kinase activity"/>
    <property type="evidence" value="ECO:0007669"/>
    <property type="project" value="InterPro"/>
</dbReference>
<dbReference type="PANTHER" id="PTHR20275:SF0">
    <property type="entry name" value="NAD KINASE"/>
    <property type="match status" value="1"/>
</dbReference>